<dbReference type="Pfam" id="PF03790">
    <property type="entry name" value="KNOX1"/>
    <property type="match status" value="1"/>
</dbReference>
<dbReference type="Gramene" id="TuG1812G0700005530.01.T05">
    <property type="protein sequence ID" value="TuG1812G0700005530.01.T05"/>
    <property type="gene ID" value="TuG1812G0700005530.01"/>
</dbReference>
<feature type="domain" description="KNOX1" evidence="3">
    <location>
        <begin position="45"/>
        <end position="89"/>
    </location>
</feature>
<proteinExistence type="predicted"/>
<evidence type="ECO:0000313" key="6">
    <source>
        <dbReference type="Proteomes" id="UP000015106"/>
    </source>
</evidence>
<dbReference type="InterPro" id="IPR005541">
    <property type="entry name" value="KNOX2"/>
</dbReference>
<accession>A0A8R7V9U7</accession>
<evidence type="ECO:0000259" key="3">
    <source>
        <dbReference type="SMART" id="SM01255"/>
    </source>
</evidence>
<dbReference type="Proteomes" id="UP000015106">
    <property type="component" value="Chromosome 7"/>
</dbReference>
<evidence type="ECO:0000256" key="2">
    <source>
        <dbReference type="ARBA" id="ARBA00023242"/>
    </source>
</evidence>
<evidence type="ECO:0008006" key="7">
    <source>
        <dbReference type="Google" id="ProtNLM"/>
    </source>
</evidence>
<protein>
    <recommendedName>
        <fullName evidence="7">KNOX1 domain-containing protein</fullName>
    </recommendedName>
</protein>
<reference evidence="6" key="1">
    <citation type="journal article" date="2013" name="Nature">
        <title>Draft genome of the wheat A-genome progenitor Triticum urartu.</title>
        <authorList>
            <person name="Ling H.Q."/>
            <person name="Zhao S."/>
            <person name="Liu D."/>
            <person name="Wang J."/>
            <person name="Sun H."/>
            <person name="Zhang C."/>
            <person name="Fan H."/>
            <person name="Li D."/>
            <person name="Dong L."/>
            <person name="Tao Y."/>
            <person name="Gao C."/>
            <person name="Wu H."/>
            <person name="Li Y."/>
            <person name="Cui Y."/>
            <person name="Guo X."/>
            <person name="Zheng S."/>
            <person name="Wang B."/>
            <person name="Yu K."/>
            <person name="Liang Q."/>
            <person name="Yang W."/>
            <person name="Lou X."/>
            <person name="Chen J."/>
            <person name="Feng M."/>
            <person name="Jian J."/>
            <person name="Zhang X."/>
            <person name="Luo G."/>
            <person name="Jiang Y."/>
            <person name="Liu J."/>
            <person name="Wang Z."/>
            <person name="Sha Y."/>
            <person name="Zhang B."/>
            <person name="Wu H."/>
            <person name="Tang D."/>
            <person name="Shen Q."/>
            <person name="Xue P."/>
            <person name="Zou S."/>
            <person name="Wang X."/>
            <person name="Liu X."/>
            <person name="Wang F."/>
            <person name="Yang Y."/>
            <person name="An X."/>
            <person name="Dong Z."/>
            <person name="Zhang K."/>
            <person name="Zhang X."/>
            <person name="Luo M.C."/>
            <person name="Dvorak J."/>
            <person name="Tong Y."/>
            <person name="Wang J."/>
            <person name="Yang H."/>
            <person name="Li Z."/>
            <person name="Wang D."/>
            <person name="Zhang A."/>
            <person name="Wang J."/>
        </authorList>
    </citation>
    <scope>NUCLEOTIDE SEQUENCE</scope>
    <source>
        <strain evidence="6">cv. G1812</strain>
    </source>
</reference>
<evidence type="ECO:0000256" key="1">
    <source>
        <dbReference type="ARBA" id="ARBA00004123"/>
    </source>
</evidence>
<dbReference type="SMART" id="SM01255">
    <property type="entry name" value="KNOX1"/>
    <property type="match status" value="1"/>
</dbReference>
<reference evidence="5" key="2">
    <citation type="submission" date="2018-03" db="EMBL/GenBank/DDBJ databases">
        <title>The Triticum urartu genome reveals the dynamic nature of wheat genome evolution.</title>
        <authorList>
            <person name="Ling H."/>
            <person name="Ma B."/>
            <person name="Shi X."/>
            <person name="Liu H."/>
            <person name="Dong L."/>
            <person name="Sun H."/>
            <person name="Cao Y."/>
            <person name="Gao Q."/>
            <person name="Zheng S."/>
            <person name="Li Y."/>
            <person name="Yu Y."/>
            <person name="Du H."/>
            <person name="Qi M."/>
            <person name="Li Y."/>
            <person name="Yu H."/>
            <person name="Cui Y."/>
            <person name="Wang N."/>
            <person name="Chen C."/>
            <person name="Wu H."/>
            <person name="Zhao Y."/>
            <person name="Zhang J."/>
            <person name="Li Y."/>
            <person name="Zhou W."/>
            <person name="Zhang B."/>
            <person name="Hu W."/>
            <person name="Eijk M."/>
            <person name="Tang J."/>
            <person name="Witsenboer H."/>
            <person name="Zhao S."/>
            <person name="Li Z."/>
            <person name="Zhang A."/>
            <person name="Wang D."/>
            <person name="Liang C."/>
        </authorList>
    </citation>
    <scope>NUCLEOTIDE SEQUENCE [LARGE SCALE GENOMIC DNA]</scope>
    <source>
        <strain evidence="5">cv. G1812</strain>
    </source>
</reference>
<keyword evidence="6" id="KW-1185">Reference proteome</keyword>
<comment type="subcellular location">
    <subcellularLocation>
        <location evidence="1">Nucleus</location>
    </subcellularLocation>
</comment>
<dbReference type="GO" id="GO:0005634">
    <property type="term" value="C:nucleus"/>
    <property type="evidence" value="ECO:0007669"/>
    <property type="project" value="UniProtKB-SubCell"/>
</dbReference>
<dbReference type="AlphaFoldDB" id="A0A8R7V9U7"/>
<reference evidence="5" key="3">
    <citation type="submission" date="2022-06" db="UniProtKB">
        <authorList>
            <consortium name="EnsemblPlants"/>
        </authorList>
    </citation>
    <scope>IDENTIFICATION</scope>
</reference>
<dbReference type="SMART" id="SM01256">
    <property type="entry name" value="KNOX2"/>
    <property type="match status" value="1"/>
</dbReference>
<evidence type="ECO:0000259" key="4">
    <source>
        <dbReference type="SMART" id="SM01256"/>
    </source>
</evidence>
<dbReference type="GO" id="GO:0003677">
    <property type="term" value="F:DNA binding"/>
    <property type="evidence" value="ECO:0007669"/>
    <property type="project" value="InterPro"/>
</dbReference>
<organism evidence="5 6">
    <name type="scientific">Triticum urartu</name>
    <name type="common">Red wild einkorn</name>
    <name type="synonym">Crithodium urartu</name>
    <dbReference type="NCBI Taxonomy" id="4572"/>
    <lineage>
        <taxon>Eukaryota</taxon>
        <taxon>Viridiplantae</taxon>
        <taxon>Streptophyta</taxon>
        <taxon>Embryophyta</taxon>
        <taxon>Tracheophyta</taxon>
        <taxon>Spermatophyta</taxon>
        <taxon>Magnoliopsida</taxon>
        <taxon>Liliopsida</taxon>
        <taxon>Poales</taxon>
        <taxon>Poaceae</taxon>
        <taxon>BOP clade</taxon>
        <taxon>Pooideae</taxon>
        <taxon>Triticodae</taxon>
        <taxon>Triticeae</taxon>
        <taxon>Triticinae</taxon>
        <taxon>Triticum</taxon>
    </lineage>
</organism>
<keyword evidence="2" id="KW-0539">Nucleus</keyword>
<feature type="domain" description="KNOX2" evidence="4">
    <location>
        <begin position="94"/>
        <end position="149"/>
    </location>
</feature>
<name>A0A8R7V9U7_TRIUA</name>
<dbReference type="EnsemblPlants" id="TuG1812G0700005530.01.T05">
    <property type="protein sequence ID" value="TuG1812G0700005530.01.T05"/>
    <property type="gene ID" value="TuG1812G0700005530.01"/>
</dbReference>
<evidence type="ECO:0000313" key="5">
    <source>
        <dbReference type="EnsemblPlants" id="TuG1812G0700005530.01.T05"/>
    </source>
</evidence>
<dbReference type="InterPro" id="IPR005540">
    <property type="entry name" value="KNOX1"/>
</dbReference>
<dbReference type="Pfam" id="PF03791">
    <property type="entry name" value="KNOX2"/>
    <property type="match status" value="1"/>
</dbReference>
<sequence>MAYQYHHQDHAAAALGMDAAAAAAAAAGNPGGGGFAPGLGAGGWEREKAAIEAHPLYERLLEAHVACLRVATPVDQLPRIDAQIAARAPPPMPPAAAPAGGEELDLFMTHYVLLLCSFKEQLQQHVRVHAMEAVMACWELEQTLQSLTGSIAYSILSSSVQQQDMCFLSFLPRGFYNLYTTCLLIDSHGKYHTTMRGTAL</sequence>